<feature type="compositionally biased region" description="Basic and acidic residues" evidence="1">
    <location>
        <begin position="60"/>
        <end position="75"/>
    </location>
</feature>
<comment type="caution">
    <text evidence="2">The sequence shown here is derived from an EMBL/GenBank/DDBJ whole genome shotgun (WGS) entry which is preliminary data.</text>
</comment>
<feature type="region of interest" description="Disordered" evidence="1">
    <location>
        <begin position="53"/>
        <end position="75"/>
    </location>
</feature>
<reference evidence="2 3" key="1">
    <citation type="journal article" date="2020" name="ISME J.">
        <title>Comparative genomics reveals insights into cyanobacterial evolution and habitat adaptation.</title>
        <authorList>
            <person name="Chen M.Y."/>
            <person name="Teng W.K."/>
            <person name="Zhao L."/>
            <person name="Hu C.X."/>
            <person name="Zhou Y.K."/>
            <person name="Han B.P."/>
            <person name="Song L.R."/>
            <person name="Shu W.S."/>
        </authorList>
    </citation>
    <scope>NUCLEOTIDE SEQUENCE [LARGE SCALE GENOMIC DNA]</scope>
    <source>
        <strain evidence="2 3">FACHB-288</strain>
    </source>
</reference>
<evidence type="ECO:0000313" key="3">
    <source>
        <dbReference type="Proteomes" id="UP000658514"/>
    </source>
</evidence>
<accession>A0ABR8A4Q3</accession>
<evidence type="ECO:0000256" key="1">
    <source>
        <dbReference type="SAM" id="MobiDB-lite"/>
    </source>
</evidence>
<name>A0ABR8A4Q3_9CYAN</name>
<sequence>MSRKKANTWFILLSLIFIGFGDSFLPKPLSTASFQARTKINEFIIGLFPDWEPKTNPYSRTERALEETEKGGSRR</sequence>
<organism evidence="2 3">
    <name type="scientific">Calothrix parietina FACHB-288</name>
    <dbReference type="NCBI Taxonomy" id="2692896"/>
    <lineage>
        <taxon>Bacteria</taxon>
        <taxon>Bacillati</taxon>
        <taxon>Cyanobacteriota</taxon>
        <taxon>Cyanophyceae</taxon>
        <taxon>Nostocales</taxon>
        <taxon>Calotrichaceae</taxon>
        <taxon>Calothrix</taxon>
    </lineage>
</organism>
<gene>
    <name evidence="2" type="ORF">H6G24_04820</name>
</gene>
<dbReference type="EMBL" id="JACJQH010000005">
    <property type="protein sequence ID" value="MBD2194819.1"/>
    <property type="molecule type" value="Genomic_DNA"/>
</dbReference>
<proteinExistence type="predicted"/>
<protein>
    <submittedName>
        <fullName evidence="2">Uncharacterized protein</fullName>
    </submittedName>
</protein>
<dbReference type="RefSeq" id="WP_190550081.1">
    <property type="nucleotide sequence ID" value="NZ_CAWPNO010000084.1"/>
</dbReference>
<evidence type="ECO:0000313" key="2">
    <source>
        <dbReference type="EMBL" id="MBD2194819.1"/>
    </source>
</evidence>
<dbReference type="Proteomes" id="UP000658514">
    <property type="component" value="Unassembled WGS sequence"/>
</dbReference>
<keyword evidence="3" id="KW-1185">Reference proteome</keyword>